<sequence length="404" mass="43555">MFGVSGTNGGARGWAASPAAPQMHGMLLSDDRGFNKKAAARWAAAEQRLSQLSALLGAAIFLLSWRYLSHFTETTGQVLGGILMASGAVGYMGGRRRSANLTNAQLIACLVGTLLAFSFVSEVARDTQVDCALAELYSQGKATQLAVAGVAQQEALQAIFLRLNEMEDSLTLVQTQGAAKQVELRQAQAALKDTDVTYIRNKVELVKAHAQQLLDSVLSNPNVTVTHIQKLSEEDKALLRRRMETADAVLDKLAKHESAEAPLTFEGYQQLLAMLTDADTVADAHPELQAAKAELPHFKAALERSSADAYHQLQVGDAPKQLAAIQAKREAQRKRFEQQFQQTLRKAEAKGQDYVSDLPEYCVKETHGETVMVTAGLAAVLTNVATAYVALSVSLRLPIGPKAA</sequence>
<name>A0A2P6V440_9CHLO</name>
<keyword evidence="2" id="KW-1185">Reference proteome</keyword>
<evidence type="ECO:0000313" key="2">
    <source>
        <dbReference type="Proteomes" id="UP000239649"/>
    </source>
</evidence>
<dbReference type="AlphaFoldDB" id="A0A2P6V440"/>
<reference evidence="1 2" key="1">
    <citation type="journal article" date="2018" name="Plant J.">
        <title>Genome sequences of Chlorella sorokiniana UTEX 1602 and Micractinium conductrix SAG 241.80: implications to maltose excretion by a green alga.</title>
        <authorList>
            <person name="Arriola M.B."/>
            <person name="Velmurugan N."/>
            <person name="Zhang Y."/>
            <person name="Plunkett M.H."/>
            <person name="Hondzo H."/>
            <person name="Barney B.M."/>
        </authorList>
    </citation>
    <scope>NUCLEOTIDE SEQUENCE [LARGE SCALE GENOMIC DNA]</scope>
    <source>
        <strain evidence="1 2">SAG 241.80</strain>
    </source>
</reference>
<protein>
    <submittedName>
        <fullName evidence="1">Uncharacterized protein</fullName>
    </submittedName>
</protein>
<evidence type="ECO:0000313" key="1">
    <source>
        <dbReference type="EMBL" id="PSC68858.1"/>
    </source>
</evidence>
<dbReference type="EMBL" id="LHPF02000032">
    <property type="protein sequence ID" value="PSC68858.1"/>
    <property type="molecule type" value="Genomic_DNA"/>
</dbReference>
<organism evidence="1 2">
    <name type="scientific">Micractinium conductrix</name>
    <dbReference type="NCBI Taxonomy" id="554055"/>
    <lineage>
        <taxon>Eukaryota</taxon>
        <taxon>Viridiplantae</taxon>
        <taxon>Chlorophyta</taxon>
        <taxon>core chlorophytes</taxon>
        <taxon>Trebouxiophyceae</taxon>
        <taxon>Chlorellales</taxon>
        <taxon>Chlorellaceae</taxon>
        <taxon>Chlorella clade</taxon>
        <taxon>Micractinium</taxon>
    </lineage>
</organism>
<gene>
    <name evidence="1" type="ORF">C2E20_7570</name>
</gene>
<dbReference type="OrthoDB" id="567998at2759"/>
<proteinExistence type="predicted"/>
<dbReference type="Proteomes" id="UP000239649">
    <property type="component" value="Unassembled WGS sequence"/>
</dbReference>
<accession>A0A2P6V440</accession>
<comment type="caution">
    <text evidence="1">The sequence shown here is derived from an EMBL/GenBank/DDBJ whole genome shotgun (WGS) entry which is preliminary data.</text>
</comment>